<protein>
    <submittedName>
        <fullName evidence="2">Uncharacterized protein</fullName>
    </submittedName>
</protein>
<feature type="region of interest" description="Disordered" evidence="1">
    <location>
        <begin position="1"/>
        <end position="45"/>
    </location>
</feature>
<dbReference type="EMBL" id="OE017528">
    <property type="protein sequence ID" value="CAD7464604.1"/>
    <property type="molecule type" value="Genomic_DNA"/>
</dbReference>
<feature type="compositionally biased region" description="Polar residues" evidence="1">
    <location>
        <begin position="35"/>
        <end position="45"/>
    </location>
</feature>
<evidence type="ECO:0000256" key="1">
    <source>
        <dbReference type="SAM" id="MobiDB-lite"/>
    </source>
</evidence>
<evidence type="ECO:0000313" key="2">
    <source>
        <dbReference type="EMBL" id="CAD7464604.1"/>
    </source>
</evidence>
<organism evidence="2">
    <name type="scientific">Timema tahoe</name>
    <dbReference type="NCBI Taxonomy" id="61484"/>
    <lineage>
        <taxon>Eukaryota</taxon>
        <taxon>Metazoa</taxon>
        <taxon>Ecdysozoa</taxon>
        <taxon>Arthropoda</taxon>
        <taxon>Hexapoda</taxon>
        <taxon>Insecta</taxon>
        <taxon>Pterygota</taxon>
        <taxon>Neoptera</taxon>
        <taxon>Polyneoptera</taxon>
        <taxon>Phasmatodea</taxon>
        <taxon>Timematodea</taxon>
        <taxon>Timematoidea</taxon>
        <taxon>Timematidae</taxon>
        <taxon>Timema</taxon>
    </lineage>
</organism>
<proteinExistence type="predicted"/>
<reference evidence="2" key="1">
    <citation type="submission" date="2020-11" db="EMBL/GenBank/DDBJ databases">
        <authorList>
            <person name="Tran Van P."/>
        </authorList>
    </citation>
    <scope>NUCLEOTIDE SEQUENCE</scope>
</reference>
<gene>
    <name evidence="2" type="ORF">TTEB3V08_LOCUS12481</name>
</gene>
<name>A0A7R9IU78_9NEOP</name>
<feature type="compositionally biased region" description="Polar residues" evidence="1">
    <location>
        <begin position="9"/>
        <end position="27"/>
    </location>
</feature>
<sequence length="45" mass="5016">MQRLAQPGDNISVTSSDANSNDGIQITQRERHEMSQLNIATHTYS</sequence>
<accession>A0A7R9IU78</accession>
<dbReference type="AlphaFoldDB" id="A0A7R9IU78"/>